<evidence type="ECO:0000313" key="5">
    <source>
        <dbReference type="EMBL" id="RQD72815.1"/>
    </source>
</evidence>
<dbReference type="InterPro" id="IPR029026">
    <property type="entry name" value="tRNA_m1G_MTases_N"/>
</dbReference>
<dbReference type="FunFam" id="3.40.1280.10:FF:000008">
    <property type="entry name" value="Group 3 RNA methyltransferase TrmH"/>
    <property type="match status" value="1"/>
</dbReference>
<dbReference type="Proteomes" id="UP000285138">
    <property type="component" value="Unassembled WGS sequence"/>
</dbReference>
<evidence type="ECO:0000256" key="3">
    <source>
        <dbReference type="ARBA" id="ARBA00022679"/>
    </source>
</evidence>
<evidence type="ECO:0000259" key="4">
    <source>
        <dbReference type="SMART" id="SM00967"/>
    </source>
</evidence>
<keyword evidence="2 5" id="KW-0489">Methyltransferase</keyword>
<dbReference type="PANTHER" id="PTHR46429">
    <property type="entry name" value="23S RRNA (GUANOSINE-2'-O-)-METHYLTRANSFERASE RLMB"/>
    <property type="match status" value="1"/>
</dbReference>
<dbReference type="GO" id="GO:0008173">
    <property type="term" value="F:RNA methyltransferase activity"/>
    <property type="evidence" value="ECO:0007669"/>
    <property type="project" value="InterPro"/>
</dbReference>
<dbReference type="CDD" id="cd18103">
    <property type="entry name" value="SpoU-like_RlmB"/>
    <property type="match status" value="1"/>
</dbReference>
<dbReference type="EMBL" id="QZAA01000294">
    <property type="protein sequence ID" value="RQD72815.1"/>
    <property type="molecule type" value="Genomic_DNA"/>
</dbReference>
<dbReference type="Gene3D" id="3.40.1280.10">
    <property type="match status" value="1"/>
</dbReference>
<dbReference type="Gene3D" id="3.30.1330.30">
    <property type="match status" value="1"/>
</dbReference>
<dbReference type="GO" id="GO:0003723">
    <property type="term" value="F:RNA binding"/>
    <property type="evidence" value="ECO:0007669"/>
    <property type="project" value="InterPro"/>
</dbReference>
<dbReference type="GO" id="GO:0032259">
    <property type="term" value="P:methylation"/>
    <property type="evidence" value="ECO:0007669"/>
    <property type="project" value="UniProtKB-KW"/>
</dbReference>
<feature type="domain" description="RNA 2-O ribose methyltransferase substrate binding" evidence="4">
    <location>
        <begin position="6"/>
        <end position="81"/>
    </location>
</feature>
<dbReference type="PANTHER" id="PTHR46429:SF1">
    <property type="entry name" value="23S RRNA (GUANOSINE-2'-O-)-METHYLTRANSFERASE RLMB"/>
    <property type="match status" value="1"/>
</dbReference>
<evidence type="ECO:0000313" key="6">
    <source>
        <dbReference type="Proteomes" id="UP000285138"/>
    </source>
</evidence>
<protein>
    <submittedName>
        <fullName evidence="5">23S rRNA (Guanosine(2251)-2'-O)-methyltransferase RlmB</fullName>
    </submittedName>
</protein>
<keyword evidence="3 5" id="KW-0808">Transferase</keyword>
<dbReference type="GO" id="GO:0006396">
    <property type="term" value="P:RNA processing"/>
    <property type="evidence" value="ECO:0007669"/>
    <property type="project" value="InterPro"/>
</dbReference>
<evidence type="ECO:0000256" key="1">
    <source>
        <dbReference type="ARBA" id="ARBA00007228"/>
    </source>
</evidence>
<dbReference type="GO" id="GO:0005829">
    <property type="term" value="C:cytosol"/>
    <property type="evidence" value="ECO:0007669"/>
    <property type="project" value="TreeGrafter"/>
</dbReference>
<evidence type="ECO:0000256" key="2">
    <source>
        <dbReference type="ARBA" id="ARBA00022603"/>
    </source>
</evidence>
<dbReference type="SUPFAM" id="SSF75217">
    <property type="entry name" value="alpha/beta knot"/>
    <property type="match status" value="1"/>
</dbReference>
<comment type="similarity">
    <text evidence="1">Belongs to the class IV-like SAM-binding methyltransferase superfamily. RNA methyltransferase TrmH family.</text>
</comment>
<accession>A0A424Y9D0</accession>
<reference evidence="5 6" key="1">
    <citation type="submission" date="2018-08" db="EMBL/GenBank/DDBJ databases">
        <title>The metabolism and importance of syntrophic acetate oxidation coupled to methane or sulfide production in haloalkaline environments.</title>
        <authorList>
            <person name="Timmers P.H.A."/>
            <person name="Vavourakis C.D."/>
            <person name="Sorokin D.Y."/>
            <person name="Sinninghe Damste J.S."/>
            <person name="Muyzer G."/>
            <person name="Stams A.J.M."/>
            <person name="Plugge C.M."/>
        </authorList>
    </citation>
    <scope>NUCLEOTIDE SEQUENCE [LARGE SCALE GENOMIC DNA]</scope>
    <source>
        <strain evidence="5">MSAO_Bac1</strain>
    </source>
</reference>
<dbReference type="SMART" id="SM00967">
    <property type="entry name" value="SpoU_sub_bind"/>
    <property type="match status" value="1"/>
</dbReference>
<dbReference type="SUPFAM" id="SSF55315">
    <property type="entry name" value="L30e-like"/>
    <property type="match status" value="1"/>
</dbReference>
<comment type="caution">
    <text evidence="5">The sequence shown here is derived from an EMBL/GenBank/DDBJ whole genome shotgun (WGS) entry which is preliminary data.</text>
</comment>
<dbReference type="InterPro" id="IPR013123">
    <property type="entry name" value="SpoU_subst-bd"/>
</dbReference>
<dbReference type="NCBIfam" id="TIGR00186">
    <property type="entry name" value="rRNA_methyl_3"/>
    <property type="match status" value="1"/>
</dbReference>
<proteinExistence type="inferred from homology"/>
<dbReference type="InterPro" id="IPR029064">
    <property type="entry name" value="Ribosomal_eL30-like_sf"/>
</dbReference>
<dbReference type="Pfam" id="PF08032">
    <property type="entry name" value="SpoU_sub_bind"/>
    <property type="match status" value="1"/>
</dbReference>
<gene>
    <name evidence="5" type="primary">rlmB</name>
    <name evidence="5" type="ORF">D5R97_10310</name>
</gene>
<sequence length="246" mass="26895">MDKSQSIFGRQPVLEALRAGALLKKILVAQGTGGSLIKEIEKLSARRGIALERIDRNQMDSLASGFKHQGVAALGFEYKYAEIDDIISLAQKRGEHPFILVLDQIQDPQNLGALIRTAEGAGVHGAVIPFRRSAQVTPAVFKASAGAIYYLPLARANNLNRLVEELKDRGLWVFGTEAEGDFDYYEGDYRGPAALVMGSEGKGISRLLKEKCDYLVRIPMKGKVTSLNASAAGAVLMYEVLRQRCK</sequence>
<dbReference type="InterPro" id="IPR004441">
    <property type="entry name" value="rRNA_MeTrfase_TrmH"/>
</dbReference>
<dbReference type="InterPro" id="IPR029028">
    <property type="entry name" value="Alpha/beta_knot_MTases"/>
</dbReference>
<dbReference type="AlphaFoldDB" id="A0A424Y9D0"/>
<name>A0A424Y9D0_9FIRM</name>
<organism evidence="5 6">
    <name type="scientific">Candidatus Syntrophonatronum acetioxidans</name>
    <dbReference type="NCBI Taxonomy" id="1795816"/>
    <lineage>
        <taxon>Bacteria</taxon>
        <taxon>Bacillati</taxon>
        <taxon>Bacillota</taxon>
        <taxon>Clostridia</taxon>
        <taxon>Eubacteriales</taxon>
        <taxon>Syntrophomonadaceae</taxon>
        <taxon>Candidatus Syntrophonatronum</taxon>
    </lineage>
</organism>
<dbReference type="InterPro" id="IPR001537">
    <property type="entry name" value="SpoU_MeTrfase"/>
</dbReference>
<dbReference type="Pfam" id="PF00588">
    <property type="entry name" value="SpoU_methylase"/>
    <property type="match status" value="1"/>
</dbReference>